<organism evidence="1 2">
    <name type="scientific">Parathielavia appendiculata</name>
    <dbReference type="NCBI Taxonomy" id="2587402"/>
    <lineage>
        <taxon>Eukaryota</taxon>
        <taxon>Fungi</taxon>
        <taxon>Dikarya</taxon>
        <taxon>Ascomycota</taxon>
        <taxon>Pezizomycotina</taxon>
        <taxon>Sordariomycetes</taxon>
        <taxon>Sordariomycetidae</taxon>
        <taxon>Sordariales</taxon>
        <taxon>Chaetomiaceae</taxon>
        <taxon>Parathielavia</taxon>
    </lineage>
</organism>
<comment type="caution">
    <text evidence="1">The sequence shown here is derived from an EMBL/GenBank/DDBJ whole genome shotgun (WGS) entry which is preliminary data.</text>
</comment>
<evidence type="ECO:0000313" key="2">
    <source>
        <dbReference type="Proteomes" id="UP001302602"/>
    </source>
</evidence>
<accession>A0AAN6TQZ2</accession>
<dbReference type="EMBL" id="MU853254">
    <property type="protein sequence ID" value="KAK4119053.1"/>
    <property type="molecule type" value="Genomic_DNA"/>
</dbReference>
<proteinExistence type="predicted"/>
<evidence type="ECO:0000313" key="1">
    <source>
        <dbReference type="EMBL" id="KAK4119053.1"/>
    </source>
</evidence>
<dbReference type="AlphaFoldDB" id="A0AAN6TQZ2"/>
<reference evidence="1" key="1">
    <citation type="journal article" date="2023" name="Mol. Phylogenet. Evol.">
        <title>Genome-scale phylogeny and comparative genomics of the fungal order Sordariales.</title>
        <authorList>
            <person name="Hensen N."/>
            <person name="Bonometti L."/>
            <person name="Westerberg I."/>
            <person name="Brannstrom I.O."/>
            <person name="Guillou S."/>
            <person name="Cros-Aarteil S."/>
            <person name="Calhoun S."/>
            <person name="Haridas S."/>
            <person name="Kuo A."/>
            <person name="Mondo S."/>
            <person name="Pangilinan J."/>
            <person name="Riley R."/>
            <person name="LaButti K."/>
            <person name="Andreopoulos B."/>
            <person name="Lipzen A."/>
            <person name="Chen C."/>
            <person name="Yan M."/>
            <person name="Daum C."/>
            <person name="Ng V."/>
            <person name="Clum A."/>
            <person name="Steindorff A."/>
            <person name="Ohm R.A."/>
            <person name="Martin F."/>
            <person name="Silar P."/>
            <person name="Natvig D.O."/>
            <person name="Lalanne C."/>
            <person name="Gautier V."/>
            <person name="Ament-Velasquez S.L."/>
            <person name="Kruys A."/>
            <person name="Hutchinson M.I."/>
            <person name="Powell A.J."/>
            <person name="Barry K."/>
            <person name="Miller A.N."/>
            <person name="Grigoriev I.V."/>
            <person name="Debuchy R."/>
            <person name="Gladieux P."/>
            <person name="Hiltunen Thoren M."/>
            <person name="Johannesson H."/>
        </authorList>
    </citation>
    <scope>NUCLEOTIDE SEQUENCE</scope>
    <source>
        <strain evidence="1">CBS 731.68</strain>
    </source>
</reference>
<dbReference type="Proteomes" id="UP001302602">
    <property type="component" value="Unassembled WGS sequence"/>
</dbReference>
<protein>
    <submittedName>
        <fullName evidence="1">Uncharacterized protein</fullName>
    </submittedName>
</protein>
<dbReference type="RefSeq" id="XP_062642826.1">
    <property type="nucleotide sequence ID" value="XM_062786789.1"/>
</dbReference>
<name>A0AAN6TQZ2_9PEZI</name>
<gene>
    <name evidence="1" type="ORF">N657DRAFT_320398</name>
</gene>
<keyword evidence="2" id="KW-1185">Reference proteome</keyword>
<reference evidence="1" key="2">
    <citation type="submission" date="2023-05" db="EMBL/GenBank/DDBJ databases">
        <authorList>
            <consortium name="Lawrence Berkeley National Laboratory"/>
            <person name="Steindorff A."/>
            <person name="Hensen N."/>
            <person name="Bonometti L."/>
            <person name="Westerberg I."/>
            <person name="Brannstrom I.O."/>
            <person name="Guillou S."/>
            <person name="Cros-Aarteil S."/>
            <person name="Calhoun S."/>
            <person name="Haridas S."/>
            <person name="Kuo A."/>
            <person name="Mondo S."/>
            <person name="Pangilinan J."/>
            <person name="Riley R."/>
            <person name="Labutti K."/>
            <person name="Andreopoulos B."/>
            <person name="Lipzen A."/>
            <person name="Chen C."/>
            <person name="Yanf M."/>
            <person name="Daum C."/>
            <person name="Ng V."/>
            <person name="Clum A."/>
            <person name="Ohm R."/>
            <person name="Martin F."/>
            <person name="Silar P."/>
            <person name="Natvig D."/>
            <person name="Lalanne C."/>
            <person name="Gautier V."/>
            <person name="Ament-Velasquez S.L."/>
            <person name="Kruys A."/>
            <person name="Hutchinson M.I."/>
            <person name="Powell A.J."/>
            <person name="Barry K."/>
            <person name="Miller A.N."/>
            <person name="Grigoriev I.V."/>
            <person name="Debuchy R."/>
            <person name="Gladieux P."/>
            <person name="Thoren M.H."/>
            <person name="Johannesson H."/>
        </authorList>
    </citation>
    <scope>NUCLEOTIDE SEQUENCE</scope>
    <source>
        <strain evidence="1">CBS 731.68</strain>
    </source>
</reference>
<sequence>MCEGGGKEVTLSRLFRSLGSCNHDVAVAGWGFWGFSQPGRDPCPSGQVRISLTFTLFNDLGGFAPDWKLLEVITTLTAPWALATVTFDRAVLARTSKMPSLADENSTAFRRAHRGRRLRISMNVSACCRVSELMATSEHVGCRASRRLQWCYSVGHLRGKTDTLCETFDTEATHSPPTKCTPTPKNSSPGIWSISDTVGMLGSMQPKTLLGV</sequence>
<dbReference type="GeneID" id="87823558"/>